<dbReference type="Pfam" id="PF13181">
    <property type="entry name" value="TPR_8"/>
    <property type="match status" value="1"/>
</dbReference>
<comment type="similarity">
    <text evidence="3">Belongs to the BBS4 family.</text>
</comment>
<dbReference type="GO" id="GO:0060271">
    <property type="term" value="P:cilium assembly"/>
    <property type="evidence" value="ECO:0007669"/>
    <property type="project" value="TreeGrafter"/>
</dbReference>
<keyword evidence="2 4" id="KW-0802">TPR repeat</keyword>
<feature type="repeat" description="TPR" evidence="4">
    <location>
        <begin position="306"/>
        <end position="339"/>
    </location>
</feature>
<evidence type="ECO:0000256" key="5">
    <source>
        <dbReference type="SAM" id="MobiDB-lite"/>
    </source>
</evidence>
<evidence type="ECO:0000256" key="1">
    <source>
        <dbReference type="ARBA" id="ARBA00022737"/>
    </source>
</evidence>
<feature type="compositionally biased region" description="Low complexity" evidence="5">
    <location>
        <begin position="508"/>
        <end position="519"/>
    </location>
</feature>
<keyword evidence="6" id="KW-1185">Reference proteome</keyword>
<feature type="region of interest" description="Disordered" evidence="5">
    <location>
        <begin position="1"/>
        <end position="63"/>
    </location>
</feature>
<dbReference type="GO" id="GO:0061512">
    <property type="term" value="P:protein localization to cilium"/>
    <property type="evidence" value="ECO:0007669"/>
    <property type="project" value="TreeGrafter"/>
</dbReference>
<dbReference type="PROSITE" id="PS50005">
    <property type="entry name" value="TPR"/>
    <property type="match status" value="4"/>
</dbReference>
<evidence type="ECO:0000313" key="6">
    <source>
        <dbReference type="Proteomes" id="UP000515135"/>
    </source>
</evidence>
<name>A0A6P4XNB8_BRABE</name>
<gene>
    <name evidence="7" type="primary">LOC109461634</name>
</gene>
<dbReference type="OrthoDB" id="309339at2759"/>
<dbReference type="KEGG" id="bbel:109461634"/>
<feature type="repeat" description="TPR" evidence="4">
    <location>
        <begin position="340"/>
        <end position="373"/>
    </location>
</feature>
<feature type="repeat" description="TPR" evidence="4">
    <location>
        <begin position="204"/>
        <end position="237"/>
    </location>
</feature>
<protein>
    <submittedName>
        <fullName evidence="7">Bardet-Biedl syndrome 4 protein-like</fullName>
    </submittedName>
</protein>
<dbReference type="InterPro" id="IPR019734">
    <property type="entry name" value="TPR_rpt"/>
</dbReference>
<dbReference type="PANTHER" id="PTHR44186:SF1">
    <property type="entry name" value="BARDET-BIEDL SYNDROME 4 PROTEIN"/>
    <property type="match status" value="1"/>
</dbReference>
<dbReference type="Gene3D" id="1.25.40.10">
    <property type="entry name" value="Tetratricopeptide repeat domain"/>
    <property type="match status" value="3"/>
</dbReference>
<feature type="compositionally biased region" description="Pro residues" evidence="5">
    <location>
        <begin position="47"/>
        <end position="56"/>
    </location>
</feature>
<organism evidence="6 7">
    <name type="scientific">Branchiostoma belcheri</name>
    <name type="common">Amphioxus</name>
    <dbReference type="NCBI Taxonomy" id="7741"/>
    <lineage>
        <taxon>Eukaryota</taxon>
        <taxon>Metazoa</taxon>
        <taxon>Chordata</taxon>
        <taxon>Cephalochordata</taxon>
        <taxon>Leptocardii</taxon>
        <taxon>Amphioxiformes</taxon>
        <taxon>Branchiostomatidae</taxon>
        <taxon>Branchiostoma</taxon>
    </lineage>
</organism>
<dbReference type="PROSITE" id="PS50293">
    <property type="entry name" value="TPR_REGION"/>
    <property type="match status" value="1"/>
</dbReference>
<dbReference type="Proteomes" id="UP000515135">
    <property type="component" value="Unplaced"/>
</dbReference>
<feature type="compositionally biased region" description="Polar residues" evidence="5">
    <location>
        <begin position="7"/>
        <end position="28"/>
    </location>
</feature>
<keyword evidence="1" id="KW-0677">Repeat</keyword>
<feature type="region of interest" description="Disordered" evidence="5">
    <location>
        <begin position="476"/>
        <end position="555"/>
    </location>
</feature>
<dbReference type="InterPro" id="IPR011990">
    <property type="entry name" value="TPR-like_helical_dom_sf"/>
</dbReference>
<dbReference type="AlphaFoldDB" id="A0A6P4XNB8"/>
<evidence type="ECO:0000256" key="4">
    <source>
        <dbReference type="PROSITE-ProRule" id="PRU00339"/>
    </source>
</evidence>
<evidence type="ECO:0000313" key="7">
    <source>
        <dbReference type="RefSeq" id="XP_019613573.1"/>
    </source>
</evidence>
<feature type="repeat" description="TPR" evidence="4">
    <location>
        <begin position="238"/>
        <end position="271"/>
    </location>
</feature>
<feature type="compositionally biased region" description="Basic and acidic residues" evidence="5">
    <location>
        <begin position="538"/>
        <end position="555"/>
    </location>
</feature>
<accession>A0A6P4XNB8</accession>
<dbReference type="RefSeq" id="XP_019613573.1">
    <property type="nucleotide sequence ID" value="XM_019758014.1"/>
</dbReference>
<proteinExistence type="inferred from homology"/>
<sequence>MAETEQDSSVNPAQSAKQLDSGNIQGDEQTPDTDMAVGSSLLAPEPVKSPPQPQPKPRPKKAPELPIFECKNWLIHQHYIRKEYELCKSLIKEELQESQGMCEYAIYVQALIMRQEGNIQESLELFQTCSLLNPQSVENLKQVARSLFLLGKHKSAIDVYNEASKMNMKDWEIFHNLGVCYLFLKEYSKAKENLKLAIQYSRHEVSFQMLARVYLLEHDVDMALDIYKRAVEFSPENPDLLTNLGLLYLQTGQFQRAFEHLGNALTYDPVHVKAIMAAGSMMQSHGDFDVALTKYRVAAASTPESAPLWNNIAMCFFGKKKYVAAISCLKRAVYLAPFDWKVQYNLGLVHLTMQQYASAFHYLSAAINIRPKMGELYMLLAVALTHLEDEQNARRAYEQAVLLDQKNAAVNLNYCIFLMNHGERKAAVRQFSVFEQKLQEARKHSATVDQELLDMAARLGPSLHLGENLVWNKQQGADTANSQHPGKAPVPAAHTNDVPPPAEDRETTLPTAPPAELQPTAPPPEPDLDALPSPPSHPLEEETSSRRERVAVPAD</sequence>
<reference evidence="7" key="1">
    <citation type="submission" date="2025-08" db="UniProtKB">
        <authorList>
            <consortium name="RefSeq"/>
        </authorList>
    </citation>
    <scope>IDENTIFICATION</scope>
    <source>
        <tissue evidence="7">Gonad</tissue>
    </source>
</reference>
<evidence type="ECO:0000256" key="2">
    <source>
        <dbReference type="ARBA" id="ARBA00022803"/>
    </source>
</evidence>
<dbReference type="Pfam" id="PF13432">
    <property type="entry name" value="TPR_16"/>
    <property type="match status" value="2"/>
</dbReference>
<dbReference type="Pfam" id="PF13414">
    <property type="entry name" value="TPR_11"/>
    <property type="match status" value="1"/>
</dbReference>
<dbReference type="PANTHER" id="PTHR44186">
    <property type="match status" value="1"/>
</dbReference>
<dbReference type="FunFam" id="1.25.40.10:FF:000237">
    <property type="entry name" value="Bardet-Biedl syndrome 4 (Human)"/>
    <property type="match status" value="1"/>
</dbReference>
<dbReference type="GeneID" id="109461634"/>
<evidence type="ECO:0000256" key="3">
    <source>
        <dbReference type="ARBA" id="ARBA00023778"/>
    </source>
</evidence>
<dbReference type="SMART" id="SM00028">
    <property type="entry name" value="TPR"/>
    <property type="match status" value="8"/>
</dbReference>
<dbReference type="GO" id="GO:0036064">
    <property type="term" value="C:ciliary basal body"/>
    <property type="evidence" value="ECO:0007669"/>
    <property type="project" value="TreeGrafter"/>
</dbReference>
<dbReference type="SUPFAM" id="SSF48452">
    <property type="entry name" value="TPR-like"/>
    <property type="match status" value="1"/>
</dbReference>